<gene>
    <name evidence="2" type="ORF">BES34_006975</name>
</gene>
<accession>A0ABX4YL60</accession>
<keyword evidence="3" id="KW-1185">Reference proteome</keyword>
<sequence length="89" mass="10310">MDSAHLQRNFPTPSSSEIEEGREKTLNLAKGVRNDGFYHSIPEVNSDSNESTAGRDEPILSDHFRIESEYERWEFRSLRLKGRSERILS</sequence>
<dbReference type="Proteomes" id="UP000094669">
    <property type="component" value="Unassembled WGS sequence"/>
</dbReference>
<reference evidence="2" key="1">
    <citation type="submission" date="2018-01" db="EMBL/GenBank/DDBJ databases">
        <title>Genomic characterization of Leptospira inadai serogroup Lyme isolated from captured rat in Brazil and comparative analysis with human reference strain.</title>
        <authorList>
            <person name="Moreno L.Z."/>
            <person name="Loureiro A.P."/>
            <person name="Miraglia F."/>
            <person name="Kremer F.S."/>
            <person name="Eslabao M.R."/>
            <person name="Dellagostin O.A."/>
            <person name="Lilenbaum W."/>
            <person name="Moreno A.M."/>
        </authorList>
    </citation>
    <scope>NUCLEOTIDE SEQUENCE [LARGE SCALE GENOMIC DNA]</scope>
    <source>
        <strain evidence="2">M34/99</strain>
    </source>
</reference>
<comment type="caution">
    <text evidence="2">The sequence shown here is derived from an EMBL/GenBank/DDBJ whole genome shotgun (WGS) entry which is preliminary data.</text>
</comment>
<evidence type="ECO:0000256" key="1">
    <source>
        <dbReference type="SAM" id="MobiDB-lite"/>
    </source>
</evidence>
<proteinExistence type="predicted"/>
<evidence type="ECO:0000313" key="2">
    <source>
        <dbReference type="EMBL" id="PNV75767.1"/>
    </source>
</evidence>
<protein>
    <submittedName>
        <fullName evidence="2">Uncharacterized protein</fullName>
    </submittedName>
</protein>
<feature type="region of interest" description="Disordered" evidence="1">
    <location>
        <begin position="1"/>
        <end position="22"/>
    </location>
</feature>
<organism evidence="2 3">
    <name type="scientific">Leptospira inadai serovar Lyme</name>
    <dbReference type="NCBI Taxonomy" id="293084"/>
    <lineage>
        <taxon>Bacteria</taxon>
        <taxon>Pseudomonadati</taxon>
        <taxon>Spirochaetota</taxon>
        <taxon>Spirochaetia</taxon>
        <taxon>Leptospirales</taxon>
        <taxon>Leptospiraceae</taxon>
        <taxon>Leptospira</taxon>
    </lineage>
</organism>
<evidence type="ECO:0000313" key="3">
    <source>
        <dbReference type="Proteomes" id="UP000094669"/>
    </source>
</evidence>
<dbReference type="EMBL" id="MCRM02000005">
    <property type="protein sequence ID" value="PNV75767.1"/>
    <property type="molecule type" value="Genomic_DNA"/>
</dbReference>
<name>A0ABX4YL60_9LEPT</name>